<evidence type="ECO:0000256" key="2">
    <source>
        <dbReference type="SAM" id="MobiDB-lite"/>
    </source>
</evidence>
<dbReference type="Proteomes" id="UP000800035">
    <property type="component" value="Unassembled WGS sequence"/>
</dbReference>
<evidence type="ECO:0000256" key="1">
    <source>
        <dbReference type="SAM" id="Coils"/>
    </source>
</evidence>
<feature type="region of interest" description="Disordered" evidence="2">
    <location>
        <begin position="677"/>
        <end position="719"/>
    </location>
</feature>
<dbReference type="PANTHER" id="PTHR39597">
    <property type="entry name" value="UBA DOMAIN-CONTAINING PROTEIN RUP1"/>
    <property type="match status" value="1"/>
</dbReference>
<accession>A0A6A5TYE9</accession>
<keyword evidence="1" id="KW-0175">Coiled coil</keyword>
<evidence type="ECO:0000313" key="4">
    <source>
        <dbReference type="Proteomes" id="UP000800035"/>
    </source>
</evidence>
<dbReference type="AlphaFoldDB" id="A0A6A5TYE9"/>
<feature type="coiled-coil region" evidence="1">
    <location>
        <begin position="460"/>
        <end position="487"/>
    </location>
</feature>
<evidence type="ECO:0000313" key="3">
    <source>
        <dbReference type="EMBL" id="KAF1957364.1"/>
    </source>
</evidence>
<gene>
    <name evidence="3" type="ORF">CC80DRAFT_42925</name>
</gene>
<feature type="region of interest" description="Disordered" evidence="2">
    <location>
        <begin position="760"/>
        <end position="799"/>
    </location>
</feature>
<dbReference type="GO" id="GO:0016579">
    <property type="term" value="P:protein deubiquitination"/>
    <property type="evidence" value="ECO:0007669"/>
    <property type="project" value="TreeGrafter"/>
</dbReference>
<protein>
    <recommendedName>
        <fullName evidence="5">Ubiquitin interaction motif protein</fullName>
    </recommendedName>
</protein>
<dbReference type="InterPro" id="IPR055335">
    <property type="entry name" value="Ucp6/RUP1"/>
</dbReference>
<sequence length="828" mass="91554">MSLQDLDTLREYSGRHDLTDDQARHILKLGNNDISDAVLKIVEEGVSALLAQSTENTWDQTFNIDYAPGVEHYPHSGGPSGAPTRPSSRTSHRSNVSTHAGDVPRQSVETDQESGVIGGSGAVFGPANQDTYYDNASWAMVPIAKSIEYIPDAILFDQIRSSETPAFLKPATSPEYLPALLTILHTIPLYRNALLTPNVTLENYGLGDEWWKGNAGGQARTVDNDADVGSTADLELVHETQRLMAFLDKSVRSYASLDTLFQLDTWKQSQLAPDEPAGLDDLLKFLMRWSFLYKRHHQDAVLRGVFESAIWVQGEIEYSFIFDVPVMPNDAGKDRHLYDVLDSALFPSLHQTAHITDASDVLILRMTGAKLDCTIPSIIYVDRYMAENKDMVMKMFADSKEHEDTLQGLDAQIDTVKFHRPQGSDLPEKMETLKMLETSMHAFDPEQEGNKNDPTHATILTQLKTLYDNVQQKLNSLIEEKSKVRDALDSIAASFRAPVNMNGQFIEKDRRMTAKYPYKLQGVVTSATEFYVLHPKTDAKTEKSTDEVVEQQWWHIKYNYTSSSDSATINRTEVGIDTVCADAGANPDKTLIIYANEAALSLTPIPLSAPLSSFVEADNVAFKEDVERRKVNKWGDHDPSSGSHVVGDWDKLPNDSISSWDDGYDWENVSAKEFHQRGYGTTNTNTNTNKNTFVDTNGGGSGISSSRTLTPNTEVDDDEMLTSGGLVEMQEVNGGIQSWAGITSNASSETVGLEPMEIVGESQQQQNEPRAGVSSEPVNGVKNEGRNSRLGDVEMVDADTEEVKDAVRKLEDGANSVEHIEVVEKKGG</sequence>
<dbReference type="GO" id="GO:0005829">
    <property type="term" value="C:cytosol"/>
    <property type="evidence" value="ECO:0007669"/>
    <property type="project" value="TreeGrafter"/>
</dbReference>
<feature type="region of interest" description="Disordered" evidence="2">
    <location>
        <begin position="69"/>
        <end position="121"/>
    </location>
</feature>
<feature type="compositionally biased region" description="Low complexity" evidence="2">
    <location>
        <begin position="681"/>
        <end position="696"/>
    </location>
</feature>
<feature type="compositionally biased region" description="Polar residues" evidence="2">
    <location>
        <begin position="703"/>
        <end position="713"/>
    </location>
</feature>
<feature type="compositionally biased region" description="Basic and acidic residues" evidence="2">
    <location>
        <begin position="783"/>
        <end position="792"/>
    </location>
</feature>
<dbReference type="OrthoDB" id="4489171at2759"/>
<keyword evidence="4" id="KW-1185">Reference proteome</keyword>
<dbReference type="EMBL" id="ML976989">
    <property type="protein sequence ID" value="KAF1957364.1"/>
    <property type="molecule type" value="Genomic_DNA"/>
</dbReference>
<evidence type="ECO:0008006" key="5">
    <source>
        <dbReference type="Google" id="ProtNLM"/>
    </source>
</evidence>
<name>A0A6A5TYE9_9PLEO</name>
<proteinExistence type="predicted"/>
<reference evidence="3" key="1">
    <citation type="journal article" date="2020" name="Stud. Mycol.">
        <title>101 Dothideomycetes genomes: a test case for predicting lifestyles and emergence of pathogens.</title>
        <authorList>
            <person name="Haridas S."/>
            <person name="Albert R."/>
            <person name="Binder M."/>
            <person name="Bloem J."/>
            <person name="Labutti K."/>
            <person name="Salamov A."/>
            <person name="Andreopoulos B."/>
            <person name="Baker S."/>
            <person name="Barry K."/>
            <person name="Bills G."/>
            <person name="Bluhm B."/>
            <person name="Cannon C."/>
            <person name="Castanera R."/>
            <person name="Culley D."/>
            <person name="Daum C."/>
            <person name="Ezra D."/>
            <person name="Gonzalez J."/>
            <person name="Henrissat B."/>
            <person name="Kuo A."/>
            <person name="Liang C."/>
            <person name="Lipzen A."/>
            <person name="Lutzoni F."/>
            <person name="Magnuson J."/>
            <person name="Mondo S."/>
            <person name="Nolan M."/>
            <person name="Ohm R."/>
            <person name="Pangilinan J."/>
            <person name="Park H.-J."/>
            <person name="Ramirez L."/>
            <person name="Alfaro M."/>
            <person name="Sun H."/>
            <person name="Tritt A."/>
            <person name="Yoshinaga Y."/>
            <person name="Zwiers L.-H."/>
            <person name="Turgeon B."/>
            <person name="Goodwin S."/>
            <person name="Spatafora J."/>
            <person name="Crous P."/>
            <person name="Grigoriev I."/>
        </authorList>
    </citation>
    <scope>NUCLEOTIDE SEQUENCE</scope>
    <source>
        <strain evidence="3">CBS 675.92</strain>
    </source>
</reference>
<dbReference type="PANTHER" id="PTHR39597:SF1">
    <property type="entry name" value="UBA DOMAIN-CONTAINING PROTEIN RUP1"/>
    <property type="match status" value="1"/>
</dbReference>
<dbReference type="GO" id="GO:0005634">
    <property type="term" value="C:nucleus"/>
    <property type="evidence" value="ECO:0007669"/>
    <property type="project" value="TreeGrafter"/>
</dbReference>
<organism evidence="3 4">
    <name type="scientific">Byssothecium circinans</name>
    <dbReference type="NCBI Taxonomy" id="147558"/>
    <lineage>
        <taxon>Eukaryota</taxon>
        <taxon>Fungi</taxon>
        <taxon>Dikarya</taxon>
        <taxon>Ascomycota</taxon>
        <taxon>Pezizomycotina</taxon>
        <taxon>Dothideomycetes</taxon>
        <taxon>Pleosporomycetidae</taxon>
        <taxon>Pleosporales</taxon>
        <taxon>Massarineae</taxon>
        <taxon>Massarinaceae</taxon>
        <taxon>Byssothecium</taxon>
    </lineage>
</organism>